<evidence type="ECO:0000313" key="4">
    <source>
        <dbReference type="Proteomes" id="UP000373449"/>
    </source>
</evidence>
<name>A0A2C6DLF6_9GAMM</name>
<organism evidence="1 3">
    <name type="scientific">Budvicia aquatica</name>
    <dbReference type="NCBI Taxonomy" id="82979"/>
    <lineage>
        <taxon>Bacteria</taxon>
        <taxon>Pseudomonadati</taxon>
        <taxon>Pseudomonadota</taxon>
        <taxon>Gammaproteobacteria</taxon>
        <taxon>Enterobacterales</taxon>
        <taxon>Budviciaceae</taxon>
        <taxon>Budvicia</taxon>
    </lineage>
</organism>
<dbReference type="RefSeq" id="WP_029093098.1">
    <property type="nucleotide sequence ID" value="NZ_BRLG01000002.1"/>
</dbReference>
<dbReference type="OrthoDB" id="7031438at2"/>
<dbReference type="AlphaFoldDB" id="A0A2C6DLF6"/>
<dbReference type="Proteomes" id="UP000224974">
    <property type="component" value="Unassembled WGS sequence"/>
</dbReference>
<dbReference type="STRING" id="1111728.GCA_000427805_00491"/>
<proteinExistence type="predicted"/>
<dbReference type="EMBL" id="CAADJA010000002">
    <property type="protein sequence ID" value="VFS47917.1"/>
    <property type="molecule type" value="Genomic_DNA"/>
</dbReference>
<protein>
    <recommendedName>
        <fullName evidence="5">Flagellar protein FliT</fullName>
    </recommendedName>
</protein>
<accession>A0A2C6DLF6</accession>
<evidence type="ECO:0008006" key="5">
    <source>
        <dbReference type="Google" id="ProtNLM"/>
    </source>
</evidence>
<evidence type="ECO:0000313" key="3">
    <source>
        <dbReference type="Proteomes" id="UP000224974"/>
    </source>
</evidence>
<gene>
    <name evidence="1" type="ORF">CRN84_09755</name>
    <name evidence="2" type="ORF">NCTC12282_02860</name>
</gene>
<evidence type="ECO:0000313" key="2">
    <source>
        <dbReference type="EMBL" id="VFS47917.1"/>
    </source>
</evidence>
<evidence type="ECO:0000313" key="1">
    <source>
        <dbReference type="EMBL" id="PHI29594.1"/>
    </source>
</evidence>
<sequence>MDEVRAIRELGVELKRVASLHQWVRLVEVDKRIAALLLELRQRDVVAPDTLHAVKQLQLLHKKTVEYCRHEHEVLDQKMKQHQNNREGMAAYASVGYHPGE</sequence>
<dbReference type="EMBL" id="PDDX01000001">
    <property type="protein sequence ID" value="PHI29594.1"/>
    <property type="molecule type" value="Genomic_DNA"/>
</dbReference>
<reference evidence="3" key="1">
    <citation type="submission" date="2017-09" db="EMBL/GenBank/DDBJ databases">
        <title>FDA dAtabase for Regulatory Grade micrObial Sequences (FDA-ARGOS): Supporting development and validation of Infectious Disease Dx tests.</title>
        <authorList>
            <person name="Minogue T."/>
            <person name="Wolcott M."/>
            <person name="Wasieloski L."/>
            <person name="Aguilar W."/>
            <person name="Moore D."/>
            <person name="Tallon L."/>
            <person name="Sadzewicz L."/>
            <person name="Ott S."/>
            <person name="Zhao X."/>
            <person name="Nagaraj S."/>
            <person name="Vavikolanu K."/>
            <person name="Aluvathingal J."/>
            <person name="Nadendla S."/>
            <person name="Sichtig H."/>
        </authorList>
    </citation>
    <scope>NUCLEOTIDE SEQUENCE [LARGE SCALE GENOMIC DNA]</scope>
    <source>
        <strain evidence="3">FDAARGOS_387</strain>
    </source>
</reference>
<reference evidence="1" key="2">
    <citation type="submission" date="2017-09" db="EMBL/GenBank/DDBJ databases">
        <title>FDA dAtabase for Regulatory Grade micrObial Sequences (FDA-ARGOS): Supporting development and validation of Infectious Disease Dx tests.</title>
        <authorList>
            <person name="Minogue T."/>
            <person name="Wolcott M."/>
            <person name="Wasieloski L."/>
            <person name="Aguilar W."/>
            <person name="Moore D."/>
            <person name="Tallon L.J."/>
            <person name="Sadzewicz L."/>
            <person name="Ott S."/>
            <person name="Zhao X."/>
            <person name="Nagaraj S."/>
            <person name="Vavikolanu K."/>
            <person name="Aluvathingal J."/>
            <person name="Nadendla S."/>
            <person name="Sichtig H."/>
        </authorList>
    </citation>
    <scope>NUCLEOTIDE SEQUENCE</scope>
    <source>
        <strain evidence="1">FDAARGOS_387</strain>
    </source>
</reference>
<keyword evidence="3" id="KW-1185">Reference proteome</keyword>
<reference evidence="2 4" key="3">
    <citation type="submission" date="2019-03" db="EMBL/GenBank/DDBJ databases">
        <authorList>
            <consortium name="Pathogen Informatics"/>
        </authorList>
    </citation>
    <scope>NUCLEOTIDE SEQUENCE [LARGE SCALE GENOMIC DNA]</scope>
    <source>
        <strain evidence="2 4">NCTC12282</strain>
    </source>
</reference>
<dbReference type="Proteomes" id="UP000373449">
    <property type="component" value="Unassembled WGS sequence"/>
</dbReference>